<dbReference type="InParanoid" id="A0A1S3K7J0"/>
<dbReference type="InterPro" id="IPR050975">
    <property type="entry name" value="Sleep_regulator"/>
</dbReference>
<dbReference type="PROSITE" id="PS50940">
    <property type="entry name" value="CHIT_BIND_II"/>
    <property type="match status" value="1"/>
</dbReference>
<dbReference type="GeneID" id="106179393"/>
<dbReference type="RefSeq" id="XP_013418462.1">
    <property type="nucleotide sequence ID" value="XM_013563008.2"/>
</dbReference>
<dbReference type="PANTHER" id="PTHR33562">
    <property type="entry name" value="ATILLA, ISOFORM B-RELATED-RELATED"/>
    <property type="match status" value="1"/>
</dbReference>
<dbReference type="InterPro" id="IPR036508">
    <property type="entry name" value="Chitin-bd_dom_sf"/>
</dbReference>
<dbReference type="SUPFAM" id="SSF57625">
    <property type="entry name" value="Invertebrate chitin-binding proteins"/>
    <property type="match status" value="1"/>
</dbReference>
<feature type="compositionally biased region" description="Acidic residues" evidence="2">
    <location>
        <begin position="215"/>
        <end position="225"/>
    </location>
</feature>
<sequence length="526" mass="59169">MRSETIVSLVVLCCFLVIFANCVTAAELKTHQLGFAQFECFSCYSRSSACGSRMDAESMAVASKQKCRSKCFLRIDGPTVYRDCFDGWIGGMVDSSYNGCRTQFLQGRSMEWCFCEGHLCNGATREDLAKIFRQVEAPFNIFTQETTKSQPEVPDTIEYGSKSQEREGKYSDDREQDGDGLPKRGSKTNEYNTVSKAVESAAQAPEKTIQKVVGEEEERSDDEPQADFPNSFDQLSRYVATPRAIPEIKNDRESASHLIEDGEFVEEGYNDGVPFSVDISDRNNRPSFQPVEVSYSEGISCYECTSGSQSCGERVYEGGFLSKTACRTKCYTRSENGNIFRGCFDGWIGSVVHSDYIGCQKQSYRSTDVTWCFCGTDLCNGQSIEQLGRRLNPTYIGINTEHRHGYIGKDRISYQEGSREFNHQKNIEPSYNRRLYGVDPIPMYAKPTKTEVNPLNEDSKFIRLRSACYGKADGPHSDPLDCSAFIHCSHGVGYKKYCPPGTAWDNRLKHCNFSRRVSPPCEAPYQ</sequence>
<proteinExistence type="predicted"/>
<dbReference type="AlphaFoldDB" id="A0A1S3K7J0"/>
<dbReference type="Proteomes" id="UP000085678">
    <property type="component" value="Unplaced"/>
</dbReference>
<organism evidence="5 6">
    <name type="scientific">Lingula anatina</name>
    <name type="common">Brachiopod</name>
    <name type="synonym">Lingula unguis</name>
    <dbReference type="NCBI Taxonomy" id="7574"/>
    <lineage>
        <taxon>Eukaryota</taxon>
        <taxon>Metazoa</taxon>
        <taxon>Spiralia</taxon>
        <taxon>Lophotrochozoa</taxon>
        <taxon>Brachiopoda</taxon>
        <taxon>Linguliformea</taxon>
        <taxon>Lingulata</taxon>
        <taxon>Lingulida</taxon>
        <taxon>Linguloidea</taxon>
        <taxon>Lingulidae</taxon>
        <taxon>Lingula</taxon>
    </lineage>
</organism>
<gene>
    <name evidence="6" type="primary">LOC106179393</name>
</gene>
<dbReference type="Pfam" id="PF01607">
    <property type="entry name" value="CBM_14"/>
    <property type="match status" value="1"/>
</dbReference>
<accession>A0A1S3K7J0</accession>
<feature type="signal peptide" evidence="3">
    <location>
        <begin position="1"/>
        <end position="25"/>
    </location>
</feature>
<name>A0A1S3K7J0_LINAN</name>
<dbReference type="GO" id="GO:0008061">
    <property type="term" value="F:chitin binding"/>
    <property type="evidence" value="ECO:0007669"/>
    <property type="project" value="InterPro"/>
</dbReference>
<evidence type="ECO:0000256" key="2">
    <source>
        <dbReference type="SAM" id="MobiDB-lite"/>
    </source>
</evidence>
<evidence type="ECO:0000256" key="3">
    <source>
        <dbReference type="SAM" id="SignalP"/>
    </source>
</evidence>
<reference evidence="6" key="1">
    <citation type="submission" date="2025-08" db="UniProtKB">
        <authorList>
            <consortium name="RefSeq"/>
        </authorList>
    </citation>
    <scope>IDENTIFICATION</scope>
    <source>
        <tissue evidence="6">Gonads</tissue>
    </source>
</reference>
<dbReference type="SMART" id="SM00494">
    <property type="entry name" value="ChtBD2"/>
    <property type="match status" value="1"/>
</dbReference>
<feature type="chain" id="PRO_5010171687" evidence="3">
    <location>
        <begin position="26"/>
        <end position="526"/>
    </location>
</feature>
<dbReference type="GO" id="GO:0005576">
    <property type="term" value="C:extracellular region"/>
    <property type="evidence" value="ECO:0007669"/>
    <property type="project" value="InterPro"/>
</dbReference>
<dbReference type="Gene3D" id="3.20.20.80">
    <property type="entry name" value="Glycosidases"/>
    <property type="match status" value="1"/>
</dbReference>
<evidence type="ECO:0000313" key="5">
    <source>
        <dbReference type="Proteomes" id="UP000085678"/>
    </source>
</evidence>
<feature type="compositionally biased region" description="Basic and acidic residues" evidence="2">
    <location>
        <begin position="163"/>
        <end position="173"/>
    </location>
</feature>
<evidence type="ECO:0000313" key="6">
    <source>
        <dbReference type="RefSeq" id="XP_013418462.1"/>
    </source>
</evidence>
<protein>
    <submittedName>
        <fullName evidence="6">Uncharacterized protein LOC106179393</fullName>
    </submittedName>
</protein>
<dbReference type="OrthoDB" id="6159808at2759"/>
<dbReference type="InterPro" id="IPR002557">
    <property type="entry name" value="Chitin-bd_dom"/>
</dbReference>
<feature type="region of interest" description="Disordered" evidence="2">
    <location>
        <begin position="143"/>
        <end position="231"/>
    </location>
</feature>
<keyword evidence="1 3" id="KW-0732">Signal</keyword>
<keyword evidence="5" id="KW-1185">Reference proteome</keyword>
<evidence type="ECO:0000259" key="4">
    <source>
        <dbReference type="PROSITE" id="PS50940"/>
    </source>
</evidence>
<dbReference type="KEGG" id="lak:106179393"/>
<feature type="domain" description="Chitin-binding type-2" evidence="4">
    <location>
        <begin position="465"/>
        <end position="523"/>
    </location>
</feature>
<evidence type="ECO:0000256" key="1">
    <source>
        <dbReference type="ARBA" id="ARBA00022729"/>
    </source>
</evidence>